<keyword evidence="5" id="KW-1133">Transmembrane helix</keyword>
<protein>
    <submittedName>
        <fullName evidence="8">Uncharacterized protein</fullName>
    </submittedName>
</protein>
<evidence type="ECO:0000313" key="9">
    <source>
        <dbReference type="Proteomes" id="UP001500167"/>
    </source>
</evidence>
<keyword evidence="7" id="KW-0732">Signal</keyword>
<dbReference type="Pfam" id="PF05423">
    <property type="entry name" value="Mycobact_memb"/>
    <property type="match status" value="1"/>
</dbReference>
<dbReference type="RefSeq" id="WP_346088714.1">
    <property type="nucleotide sequence ID" value="NZ_BAAAZK010000009.1"/>
</dbReference>
<dbReference type="EMBL" id="BAAAZK010000009">
    <property type="protein sequence ID" value="GAA4185337.1"/>
    <property type="molecule type" value="Genomic_DNA"/>
</dbReference>
<evidence type="ECO:0000256" key="5">
    <source>
        <dbReference type="ARBA" id="ARBA00022989"/>
    </source>
</evidence>
<keyword evidence="4" id="KW-0812">Transmembrane</keyword>
<evidence type="ECO:0000256" key="3">
    <source>
        <dbReference type="ARBA" id="ARBA00022475"/>
    </source>
</evidence>
<name>A0ABP8AK48_9SPHI</name>
<feature type="chain" id="PRO_5045320009" evidence="7">
    <location>
        <begin position="25"/>
        <end position="143"/>
    </location>
</feature>
<keyword evidence="6" id="KW-0472">Membrane</keyword>
<organism evidence="8 9">
    <name type="scientific">Sphingobacterium ginsenosidimutans</name>
    <dbReference type="NCBI Taxonomy" id="687845"/>
    <lineage>
        <taxon>Bacteria</taxon>
        <taxon>Pseudomonadati</taxon>
        <taxon>Bacteroidota</taxon>
        <taxon>Sphingobacteriia</taxon>
        <taxon>Sphingobacteriales</taxon>
        <taxon>Sphingobacteriaceae</taxon>
        <taxon>Sphingobacterium</taxon>
    </lineage>
</organism>
<dbReference type="InterPro" id="IPR038468">
    <property type="entry name" value="MmpS_C"/>
</dbReference>
<evidence type="ECO:0000313" key="8">
    <source>
        <dbReference type="EMBL" id="GAA4185337.1"/>
    </source>
</evidence>
<dbReference type="PROSITE" id="PS51257">
    <property type="entry name" value="PROKAR_LIPOPROTEIN"/>
    <property type="match status" value="1"/>
</dbReference>
<comment type="subcellular location">
    <subcellularLocation>
        <location evidence="1">Cell membrane</location>
    </subcellularLocation>
</comment>
<feature type="signal peptide" evidence="7">
    <location>
        <begin position="1"/>
        <end position="24"/>
    </location>
</feature>
<evidence type="ECO:0000256" key="2">
    <source>
        <dbReference type="ARBA" id="ARBA00007531"/>
    </source>
</evidence>
<evidence type="ECO:0000256" key="1">
    <source>
        <dbReference type="ARBA" id="ARBA00004236"/>
    </source>
</evidence>
<dbReference type="InterPro" id="IPR008693">
    <property type="entry name" value="MmpS"/>
</dbReference>
<evidence type="ECO:0000256" key="6">
    <source>
        <dbReference type="ARBA" id="ARBA00023136"/>
    </source>
</evidence>
<evidence type="ECO:0000256" key="7">
    <source>
        <dbReference type="SAM" id="SignalP"/>
    </source>
</evidence>
<dbReference type="Gene3D" id="2.60.40.2880">
    <property type="entry name" value="MmpS1-5, C-terminal soluble domain"/>
    <property type="match status" value="1"/>
</dbReference>
<keyword evidence="3" id="KW-1003">Cell membrane</keyword>
<keyword evidence="9" id="KW-1185">Reference proteome</keyword>
<gene>
    <name evidence="8" type="ORF">GCM10022218_46990</name>
</gene>
<sequence length="143" mass="15623">MKIANLKTTFLGLLMILFTSTLFTGCGKDDNGGGDDPRKGFPKNVTIRYEVSSTTNNKARVSYTNETGEDTSLENAALPFSKEVKKKVEFAEIVALVGSISVVNNQNTNVTTKIFIDNKLVEDKTSSSNSVSVIGQARYQFLK</sequence>
<comment type="caution">
    <text evidence="8">The sequence shown here is derived from an EMBL/GenBank/DDBJ whole genome shotgun (WGS) entry which is preliminary data.</text>
</comment>
<proteinExistence type="inferred from homology"/>
<reference evidence="9" key="1">
    <citation type="journal article" date="2019" name="Int. J. Syst. Evol. Microbiol.">
        <title>The Global Catalogue of Microorganisms (GCM) 10K type strain sequencing project: providing services to taxonomists for standard genome sequencing and annotation.</title>
        <authorList>
            <consortium name="The Broad Institute Genomics Platform"/>
            <consortium name="The Broad Institute Genome Sequencing Center for Infectious Disease"/>
            <person name="Wu L."/>
            <person name="Ma J."/>
        </authorList>
    </citation>
    <scope>NUCLEOTIDE SEQUENCE [LARGE SCALE GENOMIC DNA]</scope>
    <source>
        <strain evidence="9">JCM 16722</strain>
    </source>
</reference>
<dbReference type="Proteomes" id="UP001500167">
    <property type="component" value="Unassembled WGS sequence"/>
</dbReference>
<accession>A0ABP8AK48</accession>
<comment type="similarity">
    <text evidence="2">Belongs to the MmpS family.</text>
</comment>
<evidence type="ECO:0000256" key="4">
    <source>
        <dbReference type="ARBA" id="ARBA00022692"/>
    </source>
</evidence>